<feature type="compositionally biased region" description="Polar residues" evidence="1">
    <location>
        <begin position="112"/>
        <end position="130"/>
    </location>
</feature>
<evidence type="ECO:0000313" key="3">
    <source>
        <dbReference type="Proteomes" id="UP000823388"/>
    </source>
</evidence>
<dbReference type="AlphaFoldDB" id="A0A8T0VXT2"/>
<sequence>MHCHRCTCVVIKKLASYSRMREDVRAPPRGAHKNKCIYVQMPYHYKRMKLSADGLPVGLLRPSTPRLLVALLGRGSSPSSTRRRSRRAAGIRHLLSSRPSGLHQREWERQQRGASGSWSTFACSSSTDTSARPPAERRPPHRRRLLWLGRRQSGGTPHHRWPLPWHQQPEALGSVWRPIYFNMKCKYVGALCMHLARPRIANIPLLRLLRRSRPTRPNDTGGRR</sequence>
<comment type="caution">
    <text evidence="2">The sequence shown here is derived from an EMBL/GenBank/DDBJ whole genome shotgun (WGS) entry which is preliminary data.</text>
</comment>
<feature type="region of interest" description="Disordered" evidence="1">
    <location>
        <begin position="72"/>
        <end position="141"/>
    </location>
</feature>
<organism evidence="2 3">
    <name type="scientific">Panicum virgatum</name>
    <name type="common">Blackwell switchgrass</name>
    <dbReference type="NCBI Taxonomy" id="38727"/>
    <lineage>
        <taxon>Eukaryota</taxon>
        <taxon>Viridiplantae</taxon>
        <taxon>Streptophyta</taxon>
        <taxon>Embryophyta</taxon>
        <taxon>Tracheophyta</taxon>
        <taxon>Spermatophyta</taxon>
        <taxon>Magnoliopsida</taxon>
        <taxon>Liliopsida</taxon>
        <taxon>Poales</taxon>
        <taxon>Poaceae</taxon>
        <taxon>PACMAD clade</taxon>
        <taxon>Panicoideae</taxon>
        <taxon>Panicodae</taxon>
        <taxon>Paniceae</taxon>
        <taxon>Panicinae</taxon>
        <taxon>Panicum</taxon>
        <taxon>Panicum sect. Hiantes</taxon>
    </lineage>
</organism>
<gene>
    <name evidence="2" type="ORF">PVAP13_2KG045132</name>
</gene>
<evidence type="ECO:0000313" key="2">
    <source>
        <dbReference type="EMBL" id="KAG2639775.1"/>
    </source>
</evidence>
<evidence type="ECO:0000256" key="1">
    <source>
        <dbReference type="SAM" id="MobiDB-lite"/>
    </source>
</evidence>
<proteinExistence type="predicted"/>
<feature type="compositionally biased region" description="Basic residues" evidence="1">
    <location>
        <begin position="81"/>
        <end position="90"/>
    </location>
</feature>
<dbReference type="EMBL" id="CM029039">
    <property type="protein sequence ID" value="KAG2639775.1"/>
    <property type="molecule type" value="Genomic_DNA"/>
</dbReference>
<protein>
    <submittedName>
        <fullName evidence="2">Uncharacterized protein</fullName>
    </submittedName>
</protein>
<accession>A0A8T0VXT2</accession>
<name>A0A8T0VXT2_PANVG</name>
<keyword evidence="3" id="KW-1185">Reference proteome</keyword>
<dbReference type="Proteomes" id="UP000823388">
    <property type="component" value="Chromosome 2K"/>
</dbReference>
<reference evidence="2" key="1">
    <citation type="submission" date="2020-05" db="EMBL/GenBank/DDBJ databases">
        <title>WGS assembly of Panicum virgatum.</title>
        <authorList>
            <person name="Lovell J.T."/>
            <person name="Jenkins J."/>
            <person name="Shu S."/>
            <person name="Juenger T.E."/>
            <person name="Schmutz J."/>
        </authorList>
    </citation>
    <scope>NUCLEOTIDE SEQUENCE</scope>
    <source>
        <strain evidence="2">AP13</strain>
    </source>
</reference>